<reference evidence="2" key="1">
    <citation type="submission" date="2025-08" db="UniProtKB">
        <authorList>
            <consortium name="RefSeq"/>
        </authorList>
    </citation>
    <scope>IDENTIFICATION</scope>
</reference>
<dbReference type="Proteomes" id="UP000694863">
    <property type="component" value="Unplaced"/>
</dbReference>
<evidence type="ECO:0000313" key="1">
    <source>
        <dbReference type="Proteomes" id="UP000694863"/>
    </source>
</evidence>
<accession>A0AC55DRZ5</accession>
<evidence type="ECO:0000313" key="2">
    <source>
        <dbReference type="RefSeq" id="XP_045154514.1"/>
    </source>
</evidence>
<organism evidence="1 2">
    <name type="scientific">Echinops telfairi</name>
    <name type="common">Lesser hedgehog tenrec</name>
    <dbReference type="NCBI Taxonomy" id="9371"/>
    <lineage>
        <taxon>Eukaryota</taxon>
        <taxon>Metazoa</taxon>
        <taxon>Chordata</taxon>
        <taxon>Craniata</taxon>
        <taxon>Vertebrata</taxon>
        <taxon>Euteleostomi</taxon>
        <taxon>Mammalia</taxon>
        <taxon>Eutheria</taxon>
        <taxon>Afrotheria</taxon>
        <taxon>Tenrecidae</taxon>
        <taxon>Tenrecinae</taxon>
        <taxon>Echinops</taxon>
    </lineage>
</organism>
<protein>
    <submittedName>
        <fullName evidence="2">Nucleoporin-62 C-terminal-like protein</fullName>
    </submittedName>
</protein>
<proteinExistence type="predicted"/>
<keyword evidence="1" id="KW-1185">Reference proteome</keyword>
<name>A0AC55DRZ5_ECHTE</name>
<gene>
    <name evidence="2" type="primary">NUP62CL</name>
</gene>
<dbReference type="RefSeq" id="XP_045154514.1">
    <property type="nucleotide sequence ID" value="XM_045298579.1"/>
</dbReference>
<sequence length="252" mass="28017">MLFTSISNVSTSTASGLSSTTSTTTATTITTNTTTTTTSGFTFLLKPLASTWINTSVPVRANSIPLTSTVNSISTPLMTARNLEDMINDWNLEQEDSEKPFTLQPTQVNTWNCAPTENDQTIPVPGEAEKVKLNPRRLENELDFILTQQKELEDLLIPLEASVTHQSGFGYLQHTDAQREWIYKLAETIEAQLKHIAQDLKDIIEYLNTFGSTADTTESFQKICRILNGHMDALRRLVNIQECGSSNTKMPL</sequence>